<sequence>MIFPRALGYVDEAVTDLFDRLDKRVTPVPTILAETFRSLSTCRSTGEGRFIRCAQLLLVWFHSHFYSHLDKDVEWKAPWMVPDEILYRCGDFNWVPLLGFGELLAMRHCWY</sequence>
<accession>A0A7J9AZG3</accession>
<dbReference type="Pfam" id="PF24924">
    <property type="entry name" value="DUF7745"/>
    <property type="match status" value="1"/>
</dbReference>
<proteinExistence type="predicted"/>
<dbReference type="InterPro" id="IPR056647">
    <property type="entry name" value="DUF7745"/>
</dbReference>
<keyword evidence="3" id="KW-1185">Reference proteome</keyword>
<comment type="caution">
    <text evidence="2">The sequence shown here is derived from an EMBL/GenBank/DDBJ whole genome shotgun (WGS) entry which is preliminary data.</text>
</comment>
<protein>
    <recommendedName>
        <fullName evidence="1">DUF7745 domain-containing protein</fullName>
    </recommendedName>
</protein>
<dbReference type="PANTHER" id="PTHR48200:SF1">
    <property type="entry name" value="AMINOTRANSFERASE-LIKE PLANT MOBILE DOMAIN-CONTAINING PROTEIN"/>
    <property type="match status" value="1"/>
</dbReference>
<dbReference type="AlphaFoldDB" id="A0A7J9AZG3"/>
<feature type="domain" description="DUF7745" evidence="1">
    <location>
        <begin position="2"/>
        <end position="66"/>
    </location>
</feature>
<name>A0A7J9AZG3_9ROSI</name>
<organism evidence="2 3">
    <name type="scientific">Gossypium laxum</name>
    <dbReference type="NCBI Taxonomy" id="34288"/>
    <lineage>
        <taxon>Eukaryota</taxon>
        <taxon>Viridiplantae</taxon>
        <taxon>Streptophyta</taxon>
        <taxon>Embryophyta</taxon>
        <taxon>Tracheophyta</taxon>
        <taxon>Spermatophyta</taxon>
        <taxon>Magnoliopsida</taxon>
        <taxon>eudicotyledons</taxon>
        <taxon>Gunneridae</taxon>
        <taxon>Pentapetalae</taxon>
        <taxon>rosids</taxon>
        <taxon>malvids</taxon>
        <taxon>Malvales</taxon>
        <taxon>Malvaceae</taxon>
        <taxon>Malvoideae</taxon>
        <taxon>Gossypium</taxon>
    </lineage>
</organism>
<evidence type="ECO:0000259" key="1">
    <source>
        <dbReference type="Pfam" id="PF24924"/>
    </source>
</evidence>
<reference evidence="2 3" key="1">
    <citation type="journal article" date="2019" name="Genome Biol. Evol.">
        <title>Insights into the evolution of the New World diploid cottons (Gossypium, subgenus Houzingenia) based on genome sequencing.</title>
        <authorList>
            <person name="Grover C.E."/>
            <person name="Arick M.A. 2nd"/>
            <person name="Thrash A."/>
            <person name="Conover J.L."/>
            <person name="Sanders W.S."/>
            <person name="Peterson D.G."/>
            <person name="Frelichowski J.E."/>
            <person name="Scheffler J.A."/>
            <person name="Scheffler B.E."/>
            <person name="Wendel J.F."/>
        </authorList>
    </citation>
    <scope>NUCLEOTIDE SEQUENCE [LARGE SCALE GENOMIC DNA]</scope>
    <source>
        <strain evidence="2">4</strain>
        <tissue evidence="2">Leaf</tissue>
    </source>
</reference>
<dbReference type="PANTHER" id="PTHR48200">
    <property type="entry name" value="PROTEIN, PUTATIVE-RELATED"/>
    <property type="match status" value="1"/>
</dbReference>
<evidence type="ECO:0000313" key="3">
    <source>
        <dbReference type="Proteomes" id="UP000593574"/>
    </source>
</evidence>
<evidence type="ECO:0000313" key="2">
    <source>
        <dbReference type="EMBL" id="MBA0729353.1"/>
    </source>
</evidence>
<gene>
    <name evidence="2" type="ORF">Golax_025530</name>
</gene>
<dbReference type="Proteomes" id="UP000593574">
    <property type="component" value="Unassembled WGS sequence"/>
</dbReference>
<dbReference type="EMBL" id="JABEZV010436851">
    <property type="protein sequence ID" value="MBA0729353.1"/>
    <property type="molecule type" value="Genomic_DNA"/>
</dbReference>